<name>A0A2T3Z8K0_TRIA4</name>
<accession>A0A2T3Z8K0</accession>
<dbReference type="AlphaFoldDB" id="A0A2T3Z8K0"/>
<sequence>MLSSEQVAFFKANGYLVVRDILSDAETEDLQRWAQEVHDWTPTAESQFMPYEEINSRGETVLCRTENYADYHGGFNGLLRGKKLLGLLEELSGEPMNLFKEKINYKLAGSGGFAPHIDAVAYNHIKDVKHLTILLAVDKSNFNNGGLEVVDASHNMDIPLNVDDHCIAAEWVNAHEWKPVELEPGQLLIFTSYLAHRSGPNHSDENRKALYATYNLASEGDLHQEYYERRMKEWPATHMRKMGELYEDGALRYAFGSPMLSFYFPKMTLPTFLEPATVTSYIISILEASDHTPYIGEPISQLQHSLQCASLATEASPPVDEATQVAALLHDIGQFAPAEDLLALARLPIQNLGDAPTTQSVGRVGHETLGARLLLSLGFSDKVSRLVESHVAAKRYLCAVDESYNDVLSEASKRSLFYQGGPMSAEEVKEFSSGPWCQEMCQLRRWDDEAKVEGLTVRSLESWREVIQRQIERK</sequence>
<dbReference type="SUPFAM" id="SSF109604">
    <property type="entry name" value="HD-domain/PDEase-like"/>
    <property type="match status" value="1"/>
</dbReference>
<organism evidence="2 3">
    <name type="scientific">Trichoderma asperellum (strain ATCC 204424 / CBS 433.97 / NBRC 101777)</name>
    <dbReference type="NCBI Taxonomy" id="1042311"/>
    <lineage>
        <taxon>Eukaryota</taxon>
        <taxon>Fungi</taxon>
        <taxon>Dikarya</taxon>
        <taxon>Ascomycota</taxon>
        <taxon>Pezizomycotina</taxon>
        <taxon>Sordariomycetes</taxon>
        <taxon>Hypocreomycetidae</taxon>
        <taxon>Hypocreales</taxon>
        <taxon>Hypocreaceae</taxon>
        <taxon>Trichoderma</taxon>
    </lineage>
</organism>
<keyword evidence="3" id="KW-1185">Reference proteome</keyword>
<dbReference type="STRING" id="1042311.A0A2T3Z8K0"/>
<dbReference type="Pfam" id="PF05721">
    <property type="entry name" value="PhyH"/>
    <property type="match status" value="1"/>
</dbReference>
<dbReference type="EMBL" id="KZ679262">
    <property type="protein sequence ID" value="PTB41134.1"/>
    <property type="molecule type" value="Genomic_DNA"/>
</dbReference>
<reference evidence="2 3" key="1">
    <citation type="submission" date="2016-07" db="EMBL/GenBank/DDBJ databases">
        <title>Multiple horizontal gene transfer events from other fungi enriched the ability of initially mycotrophic Trichoderma (Ascomycota) to feed on dead plant biomass.</title>
        <authorList>
            <consortium name="DOE Joint Genome Institute"/>
            <person name="Aerts A."/>
            <person name="Atanasova L."/>
            <person name="Chenthamara K."/>
            <person name="Zhang J."/>
            <person name="Grujic M."/>
            <person name="Henrissat B."/>
            <person name="Kuo A."/>
            <person name="Salamov A."/>
            <person name="Lipzen A."/>
            <person name="Labutti K."/>
            <person name="Barry K."/>
            <person name="Miao Y."/>
            <person name="Rahimi M.J."/>
            <person name="Shen Q."/>
            <person name="Grigoriev I.V."/>
            <person name="Kubicek C.P."/>
            <person name="Druzhinina I.S."/>
        </authorList>
    </citation>
    <scope>NUCLEOTIDE SEQUENCE [LARGE SCALE GENOMIC DNA]</scope>
    <source>
        <strain evidence="2 3">CBS 433.97</strain>
    </source>
</reference>
<dbReference type="NCBIfam" id="TIGR00277">
    <property type="entry name" value="HDIG"/>
    <property type="match status" value="1"/>
</dbReference>
<dbReference type="InterPro" id="IPR006674">
    <property type="entry name" value="HD_domain"/>
</dbReference>
<gene>
    <name evidence="2" type="ORF">M441DRAFT_80546</name>
</gene>
<evidence type="ECO:0000259" key="1">
    <source>
        <dbReference type="Pfam" id="PF01966"/>
    </source>
</evidence>
<feature type="domain" description="HD" evidence="1">
    <location>
        <begin position="303"/>
        <end position="393"/>
    </location>
</feature>
<dbReference type="Gene3D" id="2.60.120.620">
    <property type="entry name" value="q2cbj1_9rhob like domain"/>
    <property type="match status" value="1"/>
</dbReference>
<evidence type="ECO:0000313" key="2">
    <source>
        <dbReference type="EMBL" id="PTB41134.1"/>
    </source>
</evidence>
<dbReference type="PANTHER" id="PTHR40202">
    <property type="match status" value="1"/>
</dbReference>
<protein>
    <recommendedName>
        <fullName evidence="1">HD domain-containing protein</fullName>
    </recommendedName>
</protein>
<dbReference type="PANTHER" id="PTHR40202:SF1">
    <property type="entry name" value="HD DOMAIN-CONTAINING PROTEIN"/>
    <property type="match status" value="1"/>
</dbReference>
<proteinExistence type="predicted"/>
<dbReference type="SUPFAM" id="SSF51197">
    <property type="entry name" value="Clavaminate synthase-like"/>
    <property type="match status" value="1"/>
</dbReference>
<dbReference type="InterPro" id="IPR006675">
    <property type="entry name" value="HDIG_dom"/>
</dbReference>
<dbReference type="InterPro" id="IPR008775">
    <property type="entry name" value="Phytyl_CoA_dOase-like"/>
</dbReference>
<dbReference type="Pfam" id="PF01966">
    <property type="entry name" value="HD"/>
    <property type="match status" value="1"/>
</dbReference>
<dbReference type="Gene3D" id="1.10.3210.10">
    <property type="entry name" value="Hypothetical protein af1432"/>
    <property type="match status" value="1"/>
</dbReference>
<dbReference type="InterPro" id="IPR052567">
    <property type="entry name" value="OP_Dioxygenase"/>
</dbReference>
<dbReference type="OrthoDB" id="445007at2759"/>
<evidence type="ECO:0000313" key="3">
    <source>
        <dbReference type="Proteomes" id="UP000240493"/>
    </source>
</evidence>
<dbReference type="Proteomes" id="UP000240493">
    <property type="component" value="Unassembled WGS sequence"/>
</dbReference>